<evidence type="ECO:0000259" key="4">
    <source>
        <dbReference type="Pfam" id="PF00588"/>
    </source>
</evidence>
<dbReference type="GO" id="GO:0008168">
    <property type="term" value="F:methyltransferase activity"/>
    <property type="evidence" value="ECO:0007669"/>
    <property type="project" value="UniProtKB-KW"/>
</dbReference>
<dbReference type="SUPFAM" id="SSF75217">
    <property type="entry name" value="alpha/beta knot"/>
    <property type="match status" value="1"/>
</dbReference>
<name>A0ABX1SJ02_9PSEU</name>
<dbReference type="InterPro" id="IPR029026">
    <property type="entry name" value="tRNA_m1G_MTases_N"/>
</dbReference>
<dbReference type="Proteomes" id="UP000820669">
    <property type="component" value="Unassembled WGS sequence"/>
</dbReference>
<keyword evidence="6" id="KW-1185">Reference proteome</keyword>
<comment type="caution">
    <text evidence="5">The sequence shown here is derived from an EMBL/GenBank/DDBJ whole genome shotgun (WGS) entry which is preliminary data.</text>
</comment>
<evidence type="ECO:0000256" key="1">
    <source>
        <dbReference type="ARBA" id="ARBA00022603"/>
    </source>
</evidence>
<keyword evidence="2" id="KW-0808">Transferase</keyword>
<dbReference type="Pfam" id="PF00588">
    <property type="entry name" value="SpoU_methylase"/>
    <property type="match status" value="1"/>
</dbReference>
<proteinExistence type="predicted"/>
<dbReference type="EMBL" id="JAAXLA010000065">
    <property type="protein sequence ID" value="NMI00793.1"/>
    <property type="molecule type" value="Genomic_DNA"/>
</dbReference>
<dbReference type="PANTHER" id="PTHR43191:SF2">
    <property type="entry name" value="RRNA METHYLTRANSFERASE 3, MITOCHONDRIAL"/>
    <property type="match status" value="1"/>
</dbReference>
<dbReference type="GO" id="GO:0032259">
    <property type="term" value="P:methylation"/>
    <property type="evidence" value="ECO:0007669"/>
    <property type="project" value="UniProtKB-KW"/>
</dbReference>
<dbReference type="InterPro" id="IPR051259">
    <property type="entry name" value="rRNA_Methyltransferase"/>
</dbReference>
<sequence>MTDSRTADPQAPQRPDPAPGSADPEPAGPTEWTIAGQVGVGPWPGGRAAWPRDVRYDPELLEHGDRRNVVDHYRYWRRDAVAADLATRAHAFHVAIENFGHDHNIGTVVRTANAFAAAAVHIVGRRRWNRRGAMVTDRYQQVHHHADVAALAGFAAARGLAVVAVDNTPGAVPLETAELPRDCVLLFGQEGPGLTDEARAAADVTVSIAQFGSTRSINAGVAAGIAMHAWIRRHADLATAW</sequence>
<accession>A0ABX1SJ02</accession>
<evidence type="ECO:0000256" key="2">
    <source>
        <dbReference type="ARBA" id="ARBA00022679"/>
    </source>
</evidence>
<gene>
    <name evidence="5" type="ORF">HF526_26305</name>
</gene>
<evidence type="ECO:0000313" key="6">
    <source>
        <dbReference type="Proteomes" id="UP000820669"/>
    </source>
</evidence>
<organism evidence="5 6">
    <name type="scientific">Pseudonocardia acidicola</name>
    <dbReference type="NCBI Taxonomy" id="2724939"/>
    <lineage>
        <taxon>Bacteria</taxon>
        <taxon>Bacillati</taxon>
        <taxon>Actinomycetota</taxon>
        <taxon>Actinomycetes</taxon>
        <taxon>Pseudonocardiales</taxon>
        <taxon>Pseudonocardiaceae</taxon>
        <taxon>Pseudonocardia</taxon>
    </lineage>
</organism>
<dbReference type="Gene3D" id="3.40.1280.10">
    <property type="match status" value="1"/>
</dbReference>
<feature type="region of interest" description="Disordered" evidence="3">
    <location>
        <begin position="1"/>
        <end position="38"/>
    </location>
</feature>
<protein>
    <submittedName>
        <fullName evidence="5">RNA methyltransferase</fullName>
    </submittedName>
</protein>
<dbReference type="RefSeq" id="WP_169384261.1">
    <property type="nucleotide sequence ID" value="NZ_JAAXLA010000065.1"/>
</dbReference>
<evidence type="ECO:0000313" key="5">
    <source>
        <dbReference type="EMBL" id="NMI00793.1"/>
    </source>
</evidence>
<reference evidence="5 6" key="1">
    <citation type="submission" date="2020-04" db="EMBL/GenBank/DDBJ databases">
        <authorList>
            <person name="Klaysubun C."/>
            <person name="Duangmal K."/>
            <person name="Lipun K."/>
        </authorList>
    </citation>
    <scope>NUCLEOTIDE SEQUENCE [LARGE SCALE GENOMIC DNA]</scope>
    <source>
        <strain evidence="5 6">K10HN5</strain>
    </source>
</reference>
<feature type="domain" description="tRNA/rRNA methyltransferase SpoU type" evidence="4">
    <location>
        <begin position="92"/>
        <end position="228"/>
    </location>
</feature>
<evidence type="ECO:0000256" key="3">
    <source>
        <dbReference type="SAM" id="MobiDB-lite"/>
    </source>
</evidence>
<dbReference type="InterPro" id="IPR001537">
    <property type="entry name" value="SpoU_MeTrfase"/>
</dbReference>
<dbReference type="PANTHER" id="PTHR43191">
    <property type="entry name" value="RRNA METHYLTRANSFERASE 3"/>
    <property type="match status" value="1"/>
</dbReference>
<keyword evidence="1 5" id="KW-0489">Methyltransferase</keyword>
<dbReference type="InterPro" id="IPR029028">
    <property type="entry name" value="Alpha/beta_knot_MTases"/>
</dbReference>